<dbReference type="KEGG" id="cprv:CYPRO_1700"/>
<dbReference type="NCBIfam" id="TIGR04409">
    <property type="entry name" value="LptC_YrbK"/>
    <property type="match status" value="1"/>
</dbReference>
<evidence type="ECO:0000256" key="1">
    <source>
        <dbReference type="SAM" id="Phobius"/>
    </source>
</evidence>
<accession>A0A345UKE9</accession>
<dbReference type="Pfam" id="PF06835">
    <property type="entry name" value="LptC"/>
    <property type="match status" value="1"/>
</dbReference>
<dbReference type="Gene3D" id="2.60.450.10">
    <property type="entry name" value="Lipopolysaccharide (LPS) transport protein A like domain"/>
    <property type="match status" value="1"/>
</dbReference>
<dbReference type="InterPro" id="IPR010664">
    <property type="entry name" value="LipoPS_assembly_LptC-rel"/>
</dbReference>
<dbReference type="GO" id="GO:0005886">
    <property type="term" value="C:plasma membrane"/>
    <property type="evidence" value="ECO:0007669"/>
    <property type="project" value="InterPro"/>
</dbReference>
<keyword evidence="1" id="KW-0812">Transmembrane</keyword>
<evidence type="ECO:0000313" key="2">
    <source>
        <dbReference type="EMBL" id="AXJ00951.1"/>
    </source>
</evidence>
<reference evidence="2 3" key="1">
    <citation type="submission" date="2018-03" db="EMBL/GenBank/DDBJ databases">
        <title>Phenotypic and genomic properties of Cyclonatronum proteinivorum gen. nov., sp. nov., a haloalkaliphilic bacteroidete from soda lakes possessing Na+-translocating rhodopsin.</title>
        <authorList>
            <person name="Toshchakov S.V."/>
            <person name="Korzhenkov A."/>
            <person name="Samarov N.I."/>
            <person name="Kublanov I.V."/>
            <person name="Muntyan M.S."/>
            <person name="Sorokin D.Y."/>
        </authorList>
    </citation>
    <scope>NUCLEOTIDE SEQUENCE [LARGE SCALE GENOMIC DNA]</scope>
    <source>
        <strain evidence="2 3">Omega</strain>
    </source>
</reference>
<dbReference type="GO" id="GO:0015221">
    <property type="term" value="F:lipopolysaccharide transmembrane transporter activity"/>
    <property type="evidence" value="ECO:0007669"/>
    <property type="project" value="InterPro"/>
</dbReference>
<organism evidence="2 3">
    <name type="scientific">Cyclonatronum proteinivorum</name>
    <dbReference type="NCBI Taxonomy" id="1457365"/>
    <lineage>
        <taxon>Bacteria</taxon>
        <taxon>Pseudomonadati</taxon>
        <taxon>Balneolota</taxon>
        <taxon>Balneolia</taxon>
        <taxon>Balneolales</taxon>
        <taxon>Cyclonatronaceae</taxon>
        <taxon>Cyclonatronum</taxon>
    </lineage>
</organism>
<feature type="transmembrane region" description="Helical" evidence="1">
    <location>
        <begin position="12"/>
        <end position="30"/>
    </location>
</feature>
<dbReference type="RefSeq" id="WP_114984196.1">
    <property type="nucleotide sequence ID" value="NZ_CP027806.1"/>
</dbReference>
<name>A0A345UKE9_9BACT</name>
<keyword evidence="1" id="KW-1133">Transmembrane helix</keyword>
<protein>
    <submittedName>
        <fullName evidence="2">LPS export ABC transporter protein LptC</fullName>
    </submittedName>
</protein>
<dbReference type="EMBL" id="CP027806">
    <property type="protein sequence ID" value="AXJ00951.1"/>
    <property type="molecule type" value="Genomic_DNA"/>
</dbReference>
<keyword evidence="1" id="KW-0472">Membrane</keyword>
<dbReference type="AlphaFoldDB" id="A0A345UKE9"/>
<gene>
    <name evidence="2" type="ORF">CYPRO_1700</name>
</gene>
<dbReference type="OrthoDB" id="1427074at2"/>
<keyword evidence="3" id="KW-1185">Reference proteome</keyword>
<dbReference type="Proteomes" id="UP000254808">
    <property type="component" value="Chromosome"/>
</dbReference>
<proteinExistence type="predicted"/>
<dbReference type="InterPro" id="IPR026265">
    <property type="entry name" value="LptC"/>
</dbReference>
<sequence length="196" mass="22063">MDTLAEKCRLSCGQFLYFAGFFFMSFAIPACSDPDQHLQRPPNPQADTLIGMTESVNPRIEIITGERIRVVATAPRSVTRESANLNRTDLFGPPVEIVVFDTLGQMETQIFAEQASFMSRDHLFEFTGDVDVHTGENRRLRTEELTWDEIGARFSSNGFVIITTPEDSITGFGLVGNQDLSQYRLNRVTGQFRLDD</sequence>
<evidence type="ECO:0000313" key="3">
    <source>
        <dbReference type="Proteomes" id="UP000254808"/>
    </source>
</evidence>